<protein>
    <submittedName>
        <fullName evidence="1">Uncharacterized protein</fullName>
    </submittedName>
</protein>
<organism evidence="1">
    <name type="scientific">marine sediment metagenome</name>
    <dbReference type="NCBI Taxonomy" id="412755"/>
    <lineage>
        <taxon>unclassified sequences</taxon>
        <taxon>metagenomes</taxon>
        <taxon>ecological metagenomes</taxon>
    </lineage>
</organism>
<reference evidence="1" key="1">
    <citation type="journal article" date="2015" name="Nature">
        <title>Complex archaea that bridge the gap between prokaryotes and eukaryotes.</title>
        <authorList>
            <person name="Spang A."/>
            <person name="Saw J.H."/>
            <person name="Jorgensen S.L."/>
            <person name="Zaremba-Niedzwiedzka K."/>
            <person name="Martijn J."/>
            <person name="Lind A.E."/>
            <person name="van Eijk R."/>
            <person name="Schleper C."/>
            <person name="Guy L."/>
            <person name="Ettema T.J."/>
        </authorList>
    </citation>
    <scope>NUCLEOTIDE SEQUENCE</scope>
</reference>
<dbReference type="EMBL" id="LAZR01001714">
    <property type="protein sequence ID" value="KKN40272.1"/>
    <property type="molecule type" value="Genomic_DNA"/>
</dbReference>
<evidence type="ECO:0000313" key="1">
    <source>
        <dbReference type="EMBL" id="KKN40272.1"/>
    </source>
</evidence>
<proteinExistence type="predicted"/>
<accession>A0A0F9QTF9</accession>
<gene>
    <name evidence="1" type="ORF">LCGC14_0735170</name>
</gene>
<dbReference type="AlphaFoldDB" id="A0A0F9QTF9"/>
<comment type="caution">
    <text evidence="1">The sequence shown here is derived from an EMBL/GenBank/DDBJ whole genome shotgun (WGS) entry which is preliminary data.</text>
</comment>
<name>A0A0F9QTF9_9ZZZZ</name>
<sequence length="149" mass="16366">MRGVLALFNVQIDTDSLSSTVTLKPFDDLLTSQEQDWSKNLDMSKKVDENITLPYAQTNNFDYVENAELRRTDTKGTYSISNAILRKELTLITVGIGASDGAQRSGIYVRGTPVAEYPTYIMHTTRLAGMNTTAASTGFTIDAPGVEFT</sequence>
<feature type="non-terminal residue" evidence="1">
    <location>
        <position position="149"/>
    </location>
</feature>